<sequence length="41" mass="4677">MLFFHLRLNVVFTSLFLSFIIHSSINLANLIVSACYSPYLA</sequence>
<dbReference type="AlphaFoldDB" id="A0A2P2PAV3"/>
<dbReference type="PROSITE" id="PS51257">
    <property type="entry name" value="PROKAR_LIPOPROTEIN"/>
    <property type="match status" value="1"/>
</dbReference>
<reference evidence="1" key="1">
    <citation type="submission" date="2018-02" db="EMBL/GenBank/DDBJ databases">
        <title>Rhizophora mucronata_Transcriptome.</title>
        <authorList>
            <person name="Meera S.P."/>
            <person name="Sreeshan A."/>
            <person name="Augustine A."/>
        </authorList>
    </citation>
    <scope>NUCLEOTIDE SEQUENCE</scope>
    <source>
        <tissue evidence="1">Leaf</tissue>
    </source>
</reference>
<dbReference type="EMBL" id="GGEC01071402">
    <property type="protein sequence ID" value="MBX51886.1"/>
    <property type="molecule type" value="Transcribed_RNA"/>
</dbReference>
<name>A0A2P2PAV3_RHIMU</name>
<protein>
    <submittedName>
        <fullName evidence="1">Uncharacterized protein</fullName>
    </submittedName>
</protein>
<organism evidence="1">
    <name type="scientific">Rhizophora mucronata</name>
    <name type="common">Asiatic mangrove</name>
    <dbReference type="NCBI Taxonomy" id="61149"/>
    <lineage>
        <taxon>Eukaryota</taxon>
        <taxon>Viridiplantae</taxon>
        <taxon>Streptophyta</taxon>
        <taxon>Embryophyta</taxon>
        <taxon>Tracheophyta</taxon>
        <taxon>Spermatophyta</taxon>
        <taxon>Magnoliopsida</taxon>
        <taxon>eudicotyledons</taxon>
        <taxon>Gunneridae</taxon>
        <taxon>Pentapetalae</taxon>
        <taxon>rosids</taxon>
        <taxon>fabids</taxon>
        <taxon>Malpighiales</taxon>
        <taxon>Rhizophoraceae</taxon>
        <taxon>Rhizophora</taxon>
    </lineage>
</organism>
<evidence type="ECO:0000313" key="1">
    <source>
        <dbReference type="EMBL" id="MBX51886.1"/>
    </source>
</evidence>
<accession>A0A2P2PAV3</accession>
<proteinExistence type="predicted"/>